<evidence type="ECO:0000256" key="2">
    <source>
        <dbReference type="ARBA" id="ARBA00006099"/>
    </source>
</evidence>
<dbReference type="eggNOG" id="COG1613">
    <property type="taxonomic scope" value="Bacteria"/>
</dbReference>
<evidence type="ECO:0000256" key="1">
    <source>
        <dbReference type="ARBA" id="ARBA00004418"/>
    </source>
</evidence>
<dbReference type="GO" id="GO:1902358">
    <property type="term" value="P:sulfate transmembrane transport"/>
    <property type="evidence" value="ECO:0007669"/>
    <property type="project" value="InterPro"/>
</dbReference>
<dbReference type="AlphaFoldDB" id="K9X3V8"/>
<dbReference type="Pfam" id="PF13531">
    <property type="entry name" value="SBP_bac_11"/>
    <property type="match status" value="1"/>
</dbReference>
<dbReference type="Proteomes" id="UP000010475">
    <property type="component" value="Chromosome"/>
</dbReference>
<evidence type="ECO:0000313" key="6">
    <source>
        <dbReference type="EMBL" id="AFZ26377.1"/>
    </source>
</evidence>
<dbReference type="GO" id="GO:0042597">
    <property type="term" value="C:periplasmic space"/>
    <property type="evidence" value="ECO:0007669"/>
    <property type="project" value="UniProtKB-SubCell"/>
</dbReference>
<proteinExistence type="inferred from homology"/>
<dbReference type="InterPro" id="IPR005669">
    <property type="entry name" value="Thiosulph/SO4-bd"/>
</dbReference>
<dbReference type="SUPFAM" id="SSF53850">
    <property type="entry name" value="Periplasmic binding protein-like II"/>
    <property type="match status" value="1"/>
</dbReference>
<gene>
    <name evidence="6" type="ORF">Cylst_4281</name>
</gene>
<dbReference type="NCBIfam" id="TIGR00971">
    <property type="entry name" value="3a0106s03"/>
    <property type="match status" value="1"/>
</dbReference>
<keyword evidence="5" id="KW-0574">Periplasm</keyword>
<evidence type="ECO:0000256" key="4">
    <source>
        <dbReference type="ARBA" id="ARBA00022729"/>
    </source>
</evidence>
<sequence>MSYRQSSNWHSWRNTRKYSLSGMLNHLFQLSQVLKRPSKRAFTMLLAVSLGFCLLISACKKDTDLAEQSLNSQTQLVSQKNKPIELNIVSFAVTRAAYANIIPLFQHKWQQEQNQEVRFRLSNAGSSTQASAVVNGLPADVVHLALSLDINHIQKAGLIQPGWEQEAPNHSIVTSTIGVIVTRAGNPKNIRTWADLGNTGVSVVTADPKTSGIARWNFLAFWGSVTQTGGTEAQALDFVTRVYENVNVLAKDARDATDIFLRRKQGDVLINYENELILASQEGLAKDNFSVIPQINISIDNPIAVVDKNVDRRGTRQVAEAFVKFLYTPEAQREFAKVGFRPFNPTLVQEFSRKYPPINKLFTVQTLGGWSAVQEKFFKDGGVFDQIQAYIHSRTD</sequence>
<dbReference type="STRING" id="56107.Cylst_4281"/>
<dbReference type="PANTHER" id="PTHR30368">
    <property type="entry name" value="SULFATE-BINDING PROTEIN"/>
    <property type="match status" value="1"/>
</dbReference>
<dbReference type="PANTHER" id="PTHR30368:SF2">
    <property type="entry name" value="SULFATE-BINDING PROTEIN"/>
    <property type="match status" value="1"/>
</dbReference>
<dbReference type="HOGENOM" id="CLU_055615_0_1_3"/>
<dbReference type="CDD" id="cd01005">
    <property type="entry name" value="PBP2_CysP"/>
    <property type="match status" value="1"/>
</dbReference>
<evidence type="ECO:0000256" key="3">
    <source>
        <dbReference type="ARBA" id="ARBA00022448"/>
    </source>
</evidence>
<organism evidence="6 7">
    <name type="scientific">Cylindrospermum stagnale PCC 7417</name>
    <dbReference type="NCBI Taxonomy" id="56107"/>
    <lineage>
        <taxon>Bacteria</taxon>
        <taxon>Bacillati</taxon>
        <taxon>Cyanobacteriota</taxon>
        <taxon>Cyanophyceae</taxon>
        <taxon>Nostocales</taxon>
        <taxon>Nostocaceae</taxon>
        <taxon>Cylindrospermum</taxon>
    </lineage>
</organism>
<comment type="subcellular location">
    <subcellularLocation>
        <location evidence="1">Periplasm</location>
    </subcellularLocation>
</comment>
<accession>K9X3V8</accession>
<evidence type="ECO:0000256" key="5">
    <source>
        <dbReference type="ARBA" id="ARBA00022764"/>
    </source>
</evidence>
<reference evidence="6 7" key="1">
    <citation type="submission" date="2012-06" db="EMBL/GenBank/DDBJ databases">
        <title>Finished chromosome of genome of Cylindrospermum stagnale PCC 7417.</title>
        <authorList>
            <consortium name="US DOE Joint Genome Institute"/>
            <person name="Gugger M."/>
            <person name="Coursin T."/>
            <person name="Rippka R."/>
            <person name="Tandeau De Marsac N."/>
            <person name="Huntemann M."/>
            <person name="Wei C.-L."/>
            <person name="Han J."/>
            <person name="Detter J.C."/>
            <person name="Han C."/>
            <person name="Tapia R."/>
            <person name="Chen A."/>
            <person name="Kyrpides N."/>
            <person name="Mavromatis K."/>
            <person name="Markowitz V."/>
            <person name="Szeto E."/>
            <person name="Ivanova N."/>
            <person name="Pagani I."/>
            <person name="Pati A."/>
            <person name="Goodwin L."/>
            <person name="Nordberg H.P."/>
            <person name="Cantor M.N."/>
            <person name="Hua S.X."/>
            <person name="Woyke T."/>
            <person name="Kerfeld C.A."/>
        </authorList>
    </citation>
    <scope>NUCLEOTIDE SEQUENCE [LARGE SCALE GENOMIC DNA]</scope>
    <source>
        <strain evidence="6 7">PCC 7417</strain>
    </source>
</reference>
<keyword evidence="4" id="KW-0732">Signal</keyword>
<dbReference type="PATRIC" id="fig|56107.3.peg.4695"/>
<keyword evidence="3" id="KW-0813">Transport</keyword>
<name>K9X3V8_9NOST</name>
<dbReference type="Gene3D" id="3.40.190.10">
    <property type="entry name" value="Periplasmic binding protein-like II"/>
    <property type="match status" value="2"/>
</dbReference>
<keyword evidence="7" id="KW-1185">Reference proteome</keyword>
<protein>
    <submittedName>
        <fullName evidence="6">Sulfate/thiosulfate-binding protein</fullName>
    </submittedName>
</protein>
<comment type="similarity">
    <text evidence="2">Belongs to the prokaryotic sulfate-binding protein family.</text>
</comment>
<dbReference type="GO" id="GO:0140104">
    <property type="term" value="F:molecular carrier activity"/>
    <property type="evidence" value="ECO:0007669"/>
    <property type="project" value="InterPro"/>
</dbReference>
<dbReference type="KEGG" id="csg:Cylst_4281"/>
<dbReference type="EMBL" id="CP003642">
    <property type="protein sequence ID" value="AFZ26377.1"/>
    <property type="molecule type" value="Genomic_DNA"/>
</dbReference>
<evidence type="ECO:0000313" key="7">
    <source>
        <dbReference type="Proteomes" id="UP000010475"/>
    </source>
</evidence>